<keyword evidence="2" id="KW-1185">Reference proteome</keyword>
<evidence type="ECO:0000313" key="1">
    <source>
        <dbReference type="EMBL" id="KAK4172966.1"/>
    </source>
</evidence>
<accession>A0AAN6W2A5</accession>
<gene>
    <name evidence="1" type="ORF">QBC36DRAFT_314342</name>
</gene>
<dbReference type="Proteomes" id="UP001302321">
    <property type="component" value="Unassembled WGS sequence"/>
</dbReference>
<reference evidence="1" key="1">
    <citation type="journal article" date="2023" name="Mol. Phylogenet. Evol.">
        <title>Genome-scale phylogeny and comparative genomics of the fungal order Sordariales.</title>
        <authorList>
            <person name="Hensen N."/>
            <person name="Bonometti L."/>
            <person name="Westerberg I."/>
            <person name="Brannstrom I.O."/>
            <person name="Guillou S."/>
            <person name="Cros-Aarteil S."/>
            <person name="Calhoun S."/>
            <person name="Haridas S."/>
            <person name="Kuo A."/>
            <person name="Mondo S."/>
            <person name="Pangilinan J."/>
            <person name="Riley R."/>
            <person name="LaButti K."/>
            <person name="Andreopoulos B."/>
            <person name="Lipzen A."/>
            <person name="Chen C."/>
            <person name="Yan M."/>
            <person name="Daum C."/>
            <person name="Ng V."/>
            <person name="Clum A."/>
            <person name="Steindorff A."/>
            <person name="Ohm R.A."/>
            <person name="Martin F."/>
            <person name="Silar P."/>
            <person name="Natvig D.O."/>
            <person name="Lalanne C."/>
            <person name="Gautier V."/>
            <person name="Ament-Velasquez S.L."/>
            <person name="Kruys A."/>
            <person name="Hutchinson M.I."/>
            <person name="Powell A.J."/>
            <person name="Barry K."/>
            <person name="Miller A.N."/>
            <person name="Grigoriev I.V."/>
            <person name="Debuchy R."/>
            <person name="Gladieux P."/>
            <person name="Hiltunen Thoren M."/>
            <person name="Johannesson H."/>
        </authorList>
    </citation>
    <scope>NUCLEOTIDE SEQUENCE</scope>
    <source>
        <strain evidence="1">CBS 892.96</strain>
    </source>
</reference>
<dbReference type="AlphaFoldDB" id="A0AAN6W2A5"/>
<name>A0AAN6W2A5_9PEZI</name>
<evidence type="ECO:0000313" key="2">
    <source>
        <dbReference type="Proteomes" id="UP001302321"/>
    </source>
</evidence>
<proteinExistence type="predicted"/>
<comment type="caution">
    <text evidence="1">The sequence shown here is derived from an EMBL/GenBank/DDBJ whole genome shotgun (WGS) entry which is preliminary data.</text>
</comment>
<organism evidence="1 2">
    <name type="scientific">Triangularia setosa</name>
    <dbReference type="NCBI Taxonomy" id="2587417"/>
    <lineage>
        <taxon>Eukaryota</taxon>
        <taxon>Fungi</taxon>
        <taxon>Dikarya</taxon>
        <taxon>Ascomycota</taxon>
        <taxon>Pezizomycotina</taxon>
        <taxon>Sordariomycetes</taxon>
        <taxon>Sordariomycetidae</taxon>
        <taxon>Sordariales</taxon>
        <taxon>Podosporaceae</taxon>
        <taxon>Triangularia</taxon>
    </lineage>
</organism>
<dbReference type="EMBL" id="MU866379">
    <property type="protein sequence ID" value="KAK4172966.1"/>
    <property type="molecule type" value="Genomic_DNA"/>
</dbReference>
<reference evidence="1" key="2">
    <citation type="submission" date="2023-05" db="EMBL/GenBank/DDBJ databases">
        <authorList>
            <consortium name="Lawrence Berkeley National Laboratory"/>
            <person name="Steindorff A."/>
            <person name="Hensen N."/>
            <person name="Bonometti L."/>
            <person name="Westerberg I."/>
            <person name="Brannstrom I.O."/>
            <person name="Guillou S."/>
            <person name="Cros-Aarteil S."/>
            <person name="Calhoun S."/>
            <person name="Haridas S."/>
            <person name="Kuo A."/>
            <person name="Mondo S."/>
            <person name="Pangilinan J."/>
            <person name="Riley R."/>
            <person name="Labutti K."/>
            <person name="Andreopoulos B."/>
            <person name="Lipzen A."/>
            <person name="Chen C."/>
            <person name="Yanf M."/>
            <person name="Daum C."/>
            <person name="Ng V."/>
            <person name="Clum A."/>
            <person name="Ohm R."/>
            <person name="Martin F."/>
            <person name="Silar P."/>
            <person name="Natvig D."/>
            <person name="Lalanne C."/>
            <person name="Gautier V."/>
            <person name="Ament-Velasquez S.L."/>
            <person name="Kruys A."/>
            <person name="Hutchinson M.I."/>
            <person name="Powell A.J."/>
            <person name="Barry K."/>
            <person name="Miller A.N."/>
            <person name="Grigoriev I.V."/>
            <person name="Debuchy R."/>
            <person name="Gladieux P."/>
            <person name="Thoren M.H."/>
            <person name="Johannesson H."/>
        </authorList>
    </citation>
    <scope>NUCLEOTIDE SEQUENCE</scope>
    <source>
        <strain evidence="1">CBS 892.96</strain>
    </source>
</reference>
<sequence>MDIKASNPLMGYIGPDSSTFNPPLLFSPIHLLTFDIHHLHRKLLPTVQHSYHCNRPQRSDFGGWLYRSLLQKSPTGPSCVNKRDVVKRLMSEPILNVRQDVGRCTVPRYKFQYLLQPAPQPSQQAAQDLDHNSRARRLF</sequence>
<protein>
    <submittedName>
        <fullName evidence="1">Uncharacterized protein</fullName>
    </submittedName>
</protein>